<dbReference type="EMBL" id="CAEY01000863">
    <property type="status" value="NOT_ANNOTATED_CDS"/>
    <property type="molecule type" value="Genomic_DNA"/>
</dbReference>
<organism evidence="1 2">
    <name type="scientific">Tetranychus urticae</name>
    <name type="common">Two-spotted spider mite</name>
    <dbReference type="NCBI Taxonomy" id="32264"/>
    <lineage>
        <taxon>Eukaryota</taxon>
        <taxon>Metazoa</taxon>
        <taxon>Ecdysozoa</taxon>
        <taxon>Arthropoda</taxon>
        <taxon>Chelicerata</taxon>
        <taxon>Arachnida</taxon>
        <taxon>Acari</taxon>
        <taxon>Acariformes</taxon>
        <taxon>Trombidiformes</taxon>
        <taxon>Prostigmata</taxon>
        <taxon>Eleutherengona</taxon>
        <taxon>Raphignathae</taxon>
        <taxon>Tetranychoidea</taxon>
        <taxon>Tetranychidae</taxon>
        <taxon>Tetranychus</taxon>
    </lineage>
</organism>
<dbReference type="AlphaFoldDB" id="T1L0F7"/>
<reference evidence="2" key="1">
    <citation type="submission" date="2011-08" db="EMBL/GenBank/DDBJ databases">
        <authorList>
            <person name="Rombauts S."/>
        </authorList>
    </citation>
    <scope>NUCLEOTIDE SEQUENCE</scope>
    <source>
        <strain evidence="2">London</strain>
    </source>
</reference>
<evidence type="ECO:0000313" key="2">
    <source>
        <dbReference type="Proteomes" id="UP000015104"/>
    </source>
</evidence>
<name>T1L0F7_TETUR</name>
<protein>
    <submittedName>
        <fullName evidence="1">Uncharacterized protein</fullName>
    </submittedName>
</protein>
<evidence type="ECO:0000313" key="1">
    <source>
        <dbReference type="EnsemblMetazoa" id="tetur30g00480.1"/>
    </source>
</evidence>
<keyword evidence="2" id="KW-1185">Reference proteome</keyword>
<proteinExistence type="predicted"/>
<sequence length="88" mass="10374">MFEQVLTFPQVHNASGLNLAHFKGTRTRKIQKHRQSDDSIVKRDFILITVCLNFPNNICQTIFLMLVNPLNCLTFQIKFIYKFMTILR</sequence>
<dbReference type="HOGENOM" id="CLU_2471968_0_0_1"/>
<accession>T1L0F7</accession>
<dbReference type="Proteomes" id="UP000015104">
    <property type="component" value="Unassembled WGS sequence"/>
</dbReference>
<dbReference type="EnsemblMetazoa" id="tetur30g00480.1">
    <property type="protein sequence ID" value="tetur30g00480.1"/>
    <property type="gene ID" value="tetur30g00480"/>
</dbReference>
<reference evidence="1" key="2">
    <citation type="submission" date="2015-06" db="UniProtKB">
        <authorList>
            <consortium name="EnsemblMetazoa"/>
        </authorList>
    </citation>
    <scope>IDENTIFICATION</scope>
</reference>